<organism evidence="2 3">
    <name type="scientific">Fulvimarina manganoxydans</name>
    <dbReference type="NCBI Taxonomy" id="937218"/>
    <lineage>
        <taxon>Bacteria</taxon>
        <taxon>Pseudomonadati</taxon>
        <taxon>Pseudomonadota</taxon>
        <taxon>Alphaproteobacteria</taxon>
        <taxon>Hyphomicrobiales</taxon>
        <taxon>Aurantimonadaceae</taxon>
        <taxon>Fulvimarina</taxon>
    </lineage>
</organism>
<dbReference type="EMBL" id="FWXR01000024">
    <property type="protein sequence ID" value="SMD08140.1"/>
    <property type="molecule type" value="Genomic_DNA"/>
</dbReference>
<accession>A0A1W2EEF2</accession>
<sequence>MNRMTVVKLGGSSIGSPHLRRWIAAIEQADGPIVVVPGGGPFAEVVRRFQVRLGFDDRAAHEMATLAMEQFGCALANLSKRLVGARSMDAIRLAQKDGRIPVWLPRDMVMADSAIPQDWSVTSDALSAWLAGQFEEANLCLVKLIDVPANSNLDALTGASIVDDSFASMLRSGTDLFIAGPMDLVTAGQRFAIGGVPGRQVATRLITATNHQAIAG</sequence>
<proteinExistence type="predicted"/>
<dbReference type="SUPFAM" id="SSF53633">
    <property type="entry name" value="Carbamate kinase-like"/>
    <property type="match status" value="1"/>
</dbReference>
<gene>
    <name evidence="2" type="ORF">SAMN06297251_12465</name>
</gene>
<dbReference type="InterPro" id="IPR001048">
    <property type="entry name" value="Asp/Glu/Uridylate_kinase"/>
</dbReference>
<dbReference type="Pfam" id="PF00696">
    <property type="entry name" value="AA_kinase"/>
    <property type="match status" value="1"/>
</dbReference>
<dbReference type="STRING" id="937218.SAMN06297251_12465"/>
<dbReference type="Proteomes" id="UP000192656">
    <property type="component" value="Unassembled WGS sequence"/>
</dbReference>
<keyword evidence="2" id="KW-0808">Transferase</keyword>
<reference evidence="2 3" key="1">
    <citation type="submission" date="2017-04" db="EMBL/GenBank/DDBJ databases">
        <authorList>
            <person name="Afonso C.L."/>
            <person name="Miller P.J."/>
            <person name="Scott M.A."/>
            <person name="Spackman E."/>
            <person name="Goraichik I."/>
            <person name="Dimitrov K.M."/>
            <person name="Suarez D.L."/>
            <person name="Swayne D.E."/>
        </authorList>
    </citation>
    <scope>NUCLEOTIDE SEQUENCE [LARGE SCALE GENOMIC DNA]</scope>
    <source>
        <strain evidence="2 3">CGMCC 1.10972</strain>
    </source>
</reference>
<dbReference type="GO" id="GO:0016301">
    <property type="term" value="F:kinase activity"/>
    <property type="evidence" value="ECO:0007669"/>
    <property type="project" value="UniProtKB-KW"/>
</dbReference>
<name>A0A1W2EEF2_9HYPH</name>
<evidence type="ECO:0000259" key="1">
    <source>
        <dbReference type="Pfam" id="PF00696"/>
    </source>
</evidence>
<dbReference type="AlphaFoldDB" id="A0A1W2EEF2"/>
<keyword evidence="3" id="KW-1185">Reference proteome</keyword>
<dbReference type="OrthoDB" id="6683219at2"/>
<evidence type="ECO:0000313" key="3">
    <source>
        <dbReference type="Proteomes" id="UP000192656"/>
    </source>
</evidence>
<feature type="domain" description="Aspartate/glutamate/uridylate kinase" evidence="1">
    <location>
        <begin position="4"/>
        <end position="135"/>
    </location>
</feature>
<protein>
    <submittedName>
        <fullName evidence="2">Uncharacterized kinase</fullName>
    </submittedName>
</protein>
<evidence type="ECO:0000313" key="2">
    <source>
        <dbReference type="EMBL" id="SMD08140.1"/>
    </source>
</evidence>
<dbReference type="InterPro" id="IPR036393">
    <property type="entry name" value="AceGlu_kinase-like_sf"/>
</dbReference>
<keyword evidence="2" id="KW-0418">Kinase</keyword>
<dbReference type="RefSeq" id="WP_084412190.1">
    <property type="nucleotide sequence ID" value="NZ_FWXR01000024.1"/>
</dbReference>
<dbReference type="Gene3D" id="3.40.1160.10">
    <property type="entry name" value="Acetylglutamate kinase-like"/>
    <property type="match status" value="1"/>
</dbReference>